<proteinExistence type="predicted"/>
<evidence type="ECO:0000256" key="1">
    <source>
        <dbReference type="SAM" id="SignalP"/>
    </source>
</evidence>
<dbReference type="AlphaFoldDB" id="A0A328HCD9"/>
<feature type="chain" id="PRO_5016323012" evidence="1">
    <location>
        <begin position="31"/>
        <end position="165"/>
    </location>
</feature>
<protein>
    <submittedName>
        <fullName evidence="2">Uncharacterized protein</fullName>
    </submittedName>
</protein>
<organism evidence="2 3">
    <name type="scientific">Arthrobacter globiformis</name>
    <dbReference type="NCBI Taxonomy" id="1665"/>
    <lineage>
        <taxon>Bacteria</taxon>
        <taxon>Bacillati</taxon>
        <taxon>Actinomycetota</taxon>
        <taxon>Actinomycetes</taxon>
        <taxon>Micrococcales</taxon>
        <taxon>Micrococcaceae</taxon>
        <taxon>Arthrobacter</taxon>
    </lineage>
</organism>
<dbReference type="RefSeq" id="WP_111904992.1">
    <property type="nucleotide sequence ID" value="NZ_QLNP01000098.1"/>
</dbReference>
<dbReference type="EMBL" id="QLNP01000098">
    <property type="protein sequence ID" value="RAM35811.1"/>
    <property type="molecule type" value="Genomic_DNA"/>
</dbReference>
<accession>A0A328HCD9</accession>
<dbReference type="OrthoDB" id="4945704at2"/>
<feature type="signal peptide" evidence="1">
    <location>
        <begin position="1"/>
        <end position="30"/>
    </location>
</feature>
<comment type="caution">
    <text evidence="2">The sequence shown here is derived from an EMBL/GenBank/DDBJ whole genome shotgun (WGS) entry which is preliminary data.</text>
</comment>
<dbReference type="Proteomes" id="UP000249166">
    <property type="component" value="Unassembled WGS sequence"/>
</dbReference>
<gene>
    <name evidence="2" type="ORF">DBZ45_16680</name>
</gene>
<sequence length="165" mass="17114">MLRFRNLPGTAAAVCVFVLTVMMGFGGAAASALWQQSATATMTVTAAATWPAPAFTGFSCGNDNNKTHATLTATGTKPPVSLTYSALQTNGTYGPSYSDYVTLGITSTVALTMTSPMIVANRSTSQLTIRVIATYSDHTETTATAVVQLEQGNNSNKVTCISSLA</sequence>
<keyword evidence="1" id="KW-0732">Signal</keyword>
<evidence type="ECO:0000313" key="3">
    <source>
        <dbReference type="Proteomes" id="UP000249166"/>
    </source>
</evidence>
<name>A0A328HCD9_ARTGO</name>
<evidence type="ECO:0000313" key="2">
    <source>
        <dbReference type="EMBL" id="RAM35811.1"/>
    </source>
</evidence>
<reference evidence="2 3" key="1">
    <citation type="submission" date="2018-04" db="EMBL/GenBank/DDBJ databases">
        <title>Bacteria isolated from cave deposits of Manipur.</title>
        <authorList>
            <person name="Sahoo D."/>
            <person name="Sarangthem I."/>
            <person name="Nandeibam J."/>
        </authorList>
    </citation>
    <scope>NUCLEOTIDE SEQUENCE [LARGE SCALE GENOMIC DNA]</scope>
    <source>
        <strain evidence="3">mrc11</strain>
    </source>
</reference>